<dbReference type="Proteomes" id="UP000479000">
    <property type="component" value="Unassembled WGS sequence"/>
</dbReference>
<dbReference type="EMBL" id="CADCXU010016957">
    <property type="protein sequence ID" value="CAB0005945.1"/>
    <property type="molecule type" value="Genomic_DNA"/>
</dbReference>
<proteinExistence type="predicted"/>
<accession>A0A6H5GSP7</accession>
<keyword evidence="3" id="KW-1185">Reference proteome</keyword>
<reference evidence="2 3" key="1">
    <citation type="submission" date="2020-02" db="EMBL/GenBank/DDBJ databases">
        <authorList>
            <person name="Ferguson B K."/>
        </authorList>
    </citation>
    <scope>NUCLEOTIDE SEQUENCE [LARGE SCALE GENOMIC DNA]</scope>
</reference>
<evidence type="ECO:0000313" key="2">
    <source>
        <dbReference type="EMBL" id="CAB0005945.1"/>
    </source>
</evidence>
<name>A0A6H5GSP7_9HEMI</name>
<feature type="non-terminal residue" evidence="2">
    <location>
        <position position="73"/>
    </location>
</feature>
<sequence>MINRIRRIWNVESIFVAAGLQPFSPSSPPWYRAAVQAGTVVTPSPPEATSTSSSEARPVLRFNDLRRPSIGGP</sequence>
<dbReference type="AlphaFoldDB" id="A0A6H5GSP7"/>
<evidence type="ECO:0000313" key="3">
    <source>
        <dbReference type="Proteomes" id="UP000479000"/>
    </source>
</evidence>
<feature type="region of interest" description="Disordered" evidence="1">
    <location>
        <begin position="42"/>
        <end position="73"/>
    </location>
</feature>
<feature type="compositionally biased region" description="Low complexity" evidence="1">
    <location>
        <begin position="42"/>
        <end position="56"/>
    </location>
</feature>
<evidence type="ECO:0000256" key="1">
    <source>
        <dbReference type="SAM" id="MobiDB-lite"/>
    </source>
</evidence>
<gene>
    <name evidence="2" type="ORF">NTEN_LOCUS11422</name>
</gene>
<organism evidence="2 3">
    <name type="scientific">Nesidiocoris tenuis</name>
    <dbReference type="NCBI Taxonomy" id="355587"/>
    <lineage>
        <taxon>Eukaryota</taxon>
        <taxon>Metazoa</taxon>
        <taxon>Ecdysozoa</taxon>
        <taxon>Arthropoda</taxon>
        <taxon>Hexapoda</taxon>
        <taxon>Insecta</taxon>
        <taxon>Pterygota</taxon>
        <taxon>Neoptera</taxon>
        <taxon>Paraneoptera</taxon>
        <taxon>Hemiptera</taxon>
        <taxon>Heteroptera</taxon>
        <taxon>Panheteroptera</taxon>
        <taxon>Cimicomorpha</taxon>
        <taxon>Miridae</taxon>
        <taxon>Dicyphina</taxon>
        <taxon>Nesidiocoris</taxon>
    </lineage>
</organism>
<protein>
    <submittedName>
        <fullName evidence="2">Uncharacterized protein</fullName>
    </submittedName>
</protein>